<evidence type="ECO:0000256" key="1">
    <source>
        <dbReference type="ARBA" id="ARBA00004141"/>
    </source>
</evidence>
<evidence type="ECO:0000259" key="6">
    <source>
        <dbReference type="PROSITE" id="PS50801"/>
    </source>
</evidence>
<feature type="transmembrane region" description="Helical" evidence="5">
    <location>
        <begin position="423"/>
        <end position="454"/>
    </location>
</feature>
<evidence type="ECO:0000313" key="7">
    <source>
        <dbReference type="EMBL" id="WXB17601.1"/>
    </source>
</evidence>
<feature type="transmembrane region" description="Helical" evidence="5">
    <location>
        <begin position="293"/>
        <end position="317"/>
    </location>
</feature>
<evidence type="ECO:0000256" key="4">
    <source>
        <dbReference type="ARBA" id="ARBA00023136"/>
    </source>
</evidence>
<dbReference type="CDD" id="cd07042">
    <property type="entry name" value="STAS_SulP_like_sulfate_transporter"/>
    <property type="match status" value="1"/>
</dbReference>
<evidence type="ECO:0000313" key="8">
    <source>
        <dbReference type="Proteomes" id="UP001370348"/>
    </source>
</evidence>
<dbReference type="PANTHER" id="PTHR11814">
    <property type="entry name" value="SULFATE TRANSPORTER"/>
    <property type="match status" value="1"/>
</dbReference>
<accession>A0ABZ2M2Z3</accession>
<protein>
    <submittedName>
        <fullName evidence="7">C4-dicarboxylic acid transporter DauA</fullName>
    </submittedName>
</protein>
<feature type="domain" description="STAS" evidence="6">
    <location>
        <begin position="472"/>
        <end position="584"/>
    </location>
</feature>
<dbReference type="NCBIfam" id="NF008660">
    <property type="entry name" value="PRK11660.1"/>
    <property type="match status" value="1"/>
</dbReference>
<feature type="transmembrane region" description="Helical" evidence="5">
    <location>
        <begin position="120"/>
        <end position="140"/>
    </location>
</feature>
<proteinExistence type="predicted"/>
<dbReference type="Pfam" id="PF01740">
    <property type="entry name" value="STAS"/>
    <property type="match status" value="1"/>
</dbReference>
<comment type="subcellular location">
    <subcellularLocation>
        <location evidence="1">Membrane</location>
        <topology evidence="1">Multi-pass membrane protein</topology>
    </subcellularLocation>
</comment>
<dbReference type="EMBL" id="CP089984">
    <property type="protein sequence ID" value="WXB17601.1"/>
    <property type="molecule type" value="Genomic_DNA"/>
</dbReference>
<dbReference type="InterPro" id="IPR002645">
    <property type="entry name" value="STAS_dom"/>
</dbReference>
<keyword evidence="4 5" id="KW-0472">Membrane</keyword>
<dbReference type="InterPro" id="IPR001902">
    <property type="entry name" value="SLC26A/SulP_fam"/>
</dbReference>
<dbReference type="RefSeq" id="WP_394827235.1">
    <property type="nucleotide sequence ID" value="NZ_CP089984.1"/>
</dbReference>
<evidence type="ECO:0000256" key="2">
    <source>
        <dbReference type="ARBA" id="ARBA00022692"/>
    </source>
</evidence>
<dbReference type="InterPro" id="IPR011547">
    <property type="entry name" value="SLC26A/SulP_dom"/>
</dbReference>
<keyword evidence="8" id="KW-1185">Reference proteome</keyword>
<dbReference type="Proteomes" id="UP001370348">
    <property type="component" value="Chromosome"/>
</dbReference>
<feature type="transmembrane region" description="Helical" evidence="5">
    <location>
        <begin position="79"/>
        <end position="100"/>
    </location>
</feature>
<dbReference type="Gene3D" id="3.30.750.24">
    <property type="entry name" value="STAS domain"/>
    <property type="match status" value="1"/>
</dbReference>
<feature type="transmembrane region" description="Helical" evidence="5">
    <location>
        <begin position="227"/>
        <end position="245"/>
    </location>
</feature>
<feature type="transmembrane region" description="Helical" evidence="5">
    <location>
        <begin position="364"/>
        <end position="382"/>
    </location>
</feature>
<evidence type="ECO:0000256" key="5">
    <source>
        <dbReference type="SAM" id="Phobius"/>
    </source>
</evidence>
<dbReference type="Pfam" id="PF00916">
    <property type="entry name" value="Sulfate_transp"/>
    <property type="match status" value="1"/>
</dbReference>
<keyword evidence="3 5" id="KW-1133">Transmembrane helix</keyword>
<evidence type="ECO:0000256" key="3">
    <source>
        <dbReference type="ARBA" id="ARBA00022989"/>
    </source>
</evidence>
<dbReference type="InterPro" id="IPR036513">
    <property type="entry name" value="STAS_dom_sf"/>
</dbReference>
<feature type="transmembrane region" description="Helical" evidence="5">
    <location>
        <begin position="51"/>
        <end position="72"/>
    </location>
</feature>
<organism evidence="7 8">
    <name type="scientific">Pendulispora albinea</name>
    <dbReference type="NCBI Taxonomy" id="2741071"/>
    <lineage>
        <taxon>Bacteria</taxon>
        <taxon>Pseudomonadati</taxon>
        <taxon>Myxococcota</taxon>
        <taxon>Myxococcia</taxon>
        <taxon>Myxococcales</taxon>
        <taxon>Sorangiineae</taxon>
        <taxon>Pendulisporaceae</taxon>
        <taxon>Pendulispora</taxon>
    </lineage>
</organism>
<reference evidence="7 8" key="1">
    <citation type="submission" date="2021-12" db="EMBL/GenBank/DDBJ databases">
        <title>Discovery of the Pendulisporaceae a myxobacterial family with distinct sporulation behavior and unique specialized metabolism.</title>
        <authorList>
            <person name="Garcia R."/>
            <person name="Popoff A."/>
            <person name="Bader C.D."/>
            <person name="Loehr J."/>
            <person name="Walesch S."/>
            <person name="Walt C."/>
            <person name="Boldt J."/>
            <person name="Bunk B."/>
            <person name="Haeckl F.J.F.P.J."/>
            <person name="Gunesch A.P."/>
            <person name="Birkelbach J."/>
            <person name="Nuebel U."/>
            <person name="Pietschmann T."/>
            <person name="Bach T."/>
            <person name="Mueller R."/>
        </authorList>
    </citation>
    <scope>NUCLEOTIDE SEQUENCE [LARGE SCALE GENOMIC DNA]</scope>
    <source>
        <strain evidence="7 8">MSr11954</strain>
    </source>
</reference>
<dbReference type="PROSITE" id="PS50801">
    <property type="entry name" value="STAS"/>
    <property type="match status" value="1"/>
</dbReference>
<gene>
    <name evidence="7" type="primary">dauA</name>
    <name evidence="7" type="ORF">LZC94_10045</name>
</gene>
<feature type="transmembrane region" description="Helical" evidence="5">
    <location>
        <begin position="204"/>
        <end position="221"/>
    </location>
</feature>
<dbReference type="SUPFAM" id="SSF52091">
    <property type="entry name" value="SpoIIaa-like"/>
    <property type="match status" value="1"/>
</dbReference>
<sequence>MTTLESPPRSRAFRKELAPGKAGAMAAVPIGAALRRVFAKGYGIADLRSDVLAGAVVGIVALPLSMALAIAVGTPPQHGLYTAIVAGAVVALLGGCKFQVTGPTAAFVVILAPIVAKHGIGGLLTAGLLAGLLLIAMGLARLGSLIQYIPYPVTTGFTTGIATVIATLQIKDVFGLLPDSMPEHYVDKVAALWRARGTAHAGEFGVAAVTLALLLLIPRIIEKVPAPLIAIGGAALVSALLHAAYPAFAVATIGSRFHTVVGGVEIAGIPSVLPSPSLPWGTGGLTFGLVHDLLPAALAIAMLGAIESLLSAVIADGMTHTRHDPNTELVALGVGNVVAPIFGGIAATGALARTATNIRAGARSPFASVTHAAVVLLAMLALGRWMAYVPMASLAALLLLVAWNMSEVHSFVGIIKVAPKSDVFVLVTCFLLTVFFDMVVAVSTGFVLAAILFMRRMAELTQSRLELDATREGGKVALPEGVMLYAINGPLFFGGAQKAMGALHSVQGDSFRVLIIDLGRVPVIDATGLVALENAMARVLRWKKKVVLAGPLPKPRRIFDKAKLETKYMGLAITPDLDAAIALSGGLALEPPIQN</sequence>
<keyword evidence="2 5" id="KW-0812">Transmembrane</keyword>
<name>A0ABZ2M2Z3_9BACT</name>
<feature type="transmembrane region" description="Helical" evidence="5">
    <location>
        <begin position="329"/>
        <end position="352"/>
    </location>
</feature>